<protein>
    <recommendedName>
        <fullName evidence="3">MaoC-like domain-containing protein</fullName>
    </recommendedName>
</protein>
<accession>A0A1F6DCW7</accession>
<evidence type="ECO:0000313" key="1">
    <source>
        <dbReference type="EMBL" id="OGG59269.1"/>
    </source>
</evidence>
<reference evidence="1 2" key="1">
    <citation type="journal article" date="2016" name="Nat. Commun.">
        <title>Thousands of microbial genomes shed light on interconnected biogeochemical processes in an aquifer system.</title>
        <authorList>
            <person name="Anantharaman K."/>
            <person name="Brown C.T."/>
            <person name="Hug L.A."/>
            <person name="Sharon I."/>
            <person name="Castelle C.J."/>
            <person name="Probst A.J."/>
            <person name="Thomas B.C."/>
            <person name="Singh A."/>
            <person name="Wilkins M.J."/>
            <person name="Karaoz U."/>
            <person name="Brodie E.L."/>
            <person name="Williams K.H."/>
            <person name="Hubbard S.S."/>
            <person name="Banfield J.F."/>
        </authorList>
    </citation>
    <scope>NUCLEOTIDE SEQUENCE [LARGE SCALE GENOMIC DNA]</scope>
</reference>
<evidence type="ECO:0000313" key="2">
    <source>
        <dbReference type="Proteomes" id="UP000176377"/>
    </source>
</evidence>
<name>A0A1F6DCW7_9BACT</name>
<dbReference type="Gene3D" id="3.10.129.10">
    <property type="entry name" value="Hotdog Thioesterase"/>
    <property type="match status" value="1"/>
</dbReference>
<comment type="caution">
    <text evidence="1">The sequence shown here is derived from an EMBL/GenBank/DDBJ whole genome shotgun (WGS) entry which is preliminary data.</text>
</comment>
<organism evidence="1 2">
    <name type="scientific">Candidatus Kaiserbacteria bacterium RIFCSPHIGHO2_01_FULL_56_24</name>
    <dbReference type="NCBI Taxonomy" id="1798487"/>
    <lineage>
        <taxon>Bacteria</taxon>
        <taxon>Candidatus Kaiseribacteriota</taxon>
    </lineage>
</organism>
<dbReference type="EMBL" id="MFLA01000021">
    <property type="protein sequence ID" value="OGG59269.1"/>
    <property type="molecule type" value="Genomic_DNA"/>
</dbReference>
<dbReference type="InterPro" id="IPR029069">
    <property type="entry name" value="HotDog_dom_sf"/>
</dbReference>
<dbReference type="SUPFAM" id="SSF54637">
    <property type="entry name" value="Thioesterase/thiol ester dehydrase-isomerase"/>
    <property type="match status" value="1"/>
</dbReference>
<evidence type="ECO:0008006" key="3">
    <source>
        <dbReference type="Google" id="ProtNLM"/>
    </source>
</evidence>
<gene>
    <name evidence="1" type="ORF">A2765_06665</name>
</gene>
<dbReference type="AlphaFoldDB" id="A0A1F6DCW7"/>
<proteinExistence type="predicted"/>
<dbReference type="Proteomes" id="UP000176377">
    <property type="component" value="Unassembled WGS sequence"/>
</dbReference>
<sequence length="160" mass="17666">MGTAVEANQVAAHAWVLPNVWEREFPVVTEEEISAKTKIHGNTKPIHHDNAIARRTVVRGEKLLGVVASLSHLVGYIETAVGERFEQSVVMVIERLQMVSPLYAGALPRVACEVEICRRIVRVKATVRNGSETIAIGSGVLLLTEMEPAWFPTDFLDQPE</sequence>